<comment type="function">
    <text evidence="3">Involved in the breakdown of putrescine via hydrolysis of the gamma-glutamyl linkage of gamma-glutamyl-gamma-aminobutyrate.</text>
</comment>
<dbReference type="FunFam" id="3.40.50.880:FF:000030">
    <property type="entry name" value="Gamma-glutamyl-gamma-aminobutyrate hydrolase PuuD"/>
    <property type="match status" value="1"/>
</dbReference>
<keyword evidence="6" id="KW-0378">Hydrolase</keyword>
<evidence type="ECO:0000313" key="6">
    <source>
        <dbReference type="EMBL" id="RJF88693.1"/>
    </source>
</evidence>
<dbReference type="GO" id="GO:0033969">
    <property type="term" value="F:gamma-glutamyl-gamma-aminobutyrate hydrolase activity"/>
    <property type="evidence" value="ECO:0007669"/>
    <property type="project" value="UniProtKB-EC"/>
</dbReference>
<dbReference type="EMBL" id="QYUK01000011">
    <property type="protein sequence ID" value="RJF88693.1"/>
    <property type="molecule type" value="Genomic_DNA"/>
</dbReference>
<evidence type="ECO:0000256" key="5">
    <source>
        <dbReference type="ARBA" id="ARBA00066788"/>
    </source>
</evidence>
<dbReference type="Gene3D" id="3.40.50.880">
    <property type="match status" value="1"/>
</dbReference>
<evidence type="ECO:0000256" key="3">
    <source>
        <dbReference type="ARBA" id="ARBA00055068"/>
    </source>
</evidence>
<evidence type="ECO:0000313" key="7">
    <source>
        <dbReference type="Proteomes" id="UP000284605"/>
    </source>
</evidence>
<dbReference type="CDD" id="cd01745">
    <property type="entry name" value="GATase1_2"/>
    <property type="match status" value="1"/>
</dbReference>
<protein>
    <recommendedName>
        <fullName evidence="5">gamma-glutamyl-gamma-aminobutyrate hydrolase</fullName>
        <ecNumber evidence="5">3.5.1.94</ecNumber>
    </recommendedName>
</protein>
<comment type="pathway">
    <text evidence="4">Amine and polyamine degradation; putrescine degradation; 4-aminobutanoate from putrescine: step 4/4.</text>
</comment>
<dbReference type="EC" id="3.5.1.94" evidence="5"/>
<dbReference type="SUPFAM" id="SSF52317">
    <property type="entry name" value="Class I glutamine amidotransferase-like"/>
    <property type="match status" value="1"/>
</dbReference>
<name>A0A418WFA0_9PROT</name>
<dbReference type="InterPro" id="IPR044668">
    <property type="entry name" value="PuuD-like"/>
</dbReference>
<dbReference type="PANTHER" id="PTHR43235">
    <property type="entry name" value="GLUTAMINE AMIDOTRANSFERASE PB2B2.05-RELATED"/>
    <property type="match status" value="1"/>
</dbReference>
<comment type="caution">
    <text evidence="6">The sequence shown here is derived from an EMBL/GenBank/DDBJ whole genome shotgun (WGS) entry which is preliminary data.</text>
</comment>
<evidence type="ECO:0000256" key="1">
    <source>
        <dbReference type="ARBA" id="ARBA00011083"/>
    </source>
</evidence>
<gene>
    <name evidence="6" type="ORF">D3874_18265</name>
</gene>
<dbReference type="InterPro" id="IPR029062">
    <property type="entry name" value="Class_I_gatase-like"/>
</dbReference>
<dbReference type="RefSeq" id="WP_119779391.1">
    <property type="nucleotide sequence ID" value="NZ_QYUK01000011.1"/>
</dbReference>
<evidence type="ECO:0000256" key="4">
    <source>
        <dbReference type="ARBA" id="ARBA00060634"/>
    </source>
</evidence>
<keyword evidence="7" id="KW-1185">Reference proteome</keyword>
<dbReference type="OrthoDB" id="9813383at2"/>
<dbReference type="PROSITE" id="PS51273">
    <property type="entry name" value="GATASE_TYPE_1"/>
    <property type="match status" value="1"/>
</dbReference>
<organism evidence="6 7">
    <name type="scientific">Oleomonas cavernae</name>
    <dbReference type="NCBI Taxonomy" id="2320859"/>
    <lineage>
        <taxon>Bacteria</taxon>
        <taxon>Pseudomonadati</taxon>
        <taxon>Pseudomonadota</taxon>
        <taxon>Alphaproteobacteria</taxon>
        <taxon>Acetobacterales</taxon>
        <taxon>Acetobacteraceae</taxon>
        <taxon>Oleomonas</taxon>
    </lineage>
</organism>
<dbReference type="AlphaFoldDB" id="A0A418WFA0"/>
<dbReference type="InterPro" id="IPR011697">
    <property type="entry name" value="Peptidase_C26"/>
</dbReference>
<dbReference type="Pfam" id="PF07722">
    <property type="entry name" value="Peptidase_C26"/>
    <property type="match status" value="1"/>
</dbReference>
<dbReference type="Proteomes" id="UP000284605">
    <property type="component" value="Unassembled WGS sequence"/>
</dbReference>
<proteinExistence type="inferred from homology"/>
<accession>A0A418WFA0</accession>
<comment type="similarity">
    <text evidence="1">Belongs to the peptidase C26 family.</text>
</comment>
<reference evidence="6 7" key="1">
    <citation type="submission" date="2018-09" db="EMBL/GenBank/DDBJ databases">
        <authorList>
            <person name="Zhu H."/>
        </authorList>
    </citation>
    <scope>NUCLEOTIDE SEQUENCE [LARGE SCALE GENOMIC DNA]</scope>
    <source>
        <strain evidence="6 7">K1W22B-8</strain>
    </source>
</reference>
<sequence length="268" mass="27891">MATSELPLIGIPACARTIEGHPFNIVGEKYIAAVVDGAGGLPLVIPSLPTPLDPDALLDALDGLLVTGSPSNVHPGRYGGEASQPGTLHDEQRDATTLPLIARAVARGVPVFAICRGFQELNVTLGGTLFQNVHEIDGRLDHRAPEDQPIPVKYGPAHPVRLTPGGVFEGLVGVPEITVNSIHAQGIDRLAPGLRIEAVAPDGQIEAVTVVDAPGLVLAVQWHPEWRASENPVSMRLFQAFGDAARSHAAARRAGAASAGKGRGHVAA</sequence>
<dbReference type="PANTHER" id="PTHR43235:SF1">
    <property type="entry name" value="GLUTAMINE AMIDOTRANSFERASE PB2B2.05-RELATED"/>
    <property type="match status" value="1"/>
</dbReference>
<comment type="catalytic activity">
    <reaction evidence="2">
        <text>4-(gamma-L-glutamylamino)butanoate + H2O = 4-aminobutanoate + L-glutamate</text>
        <dbReference type="Rhea" id="RHEA:19737"/>
        <dbReference type="ChEBI" id="CHEBI:15377"/>
        <dbReference type="ChEBI" id="CHEBI:29985"/>
        <dbReference type="ChEBI" id="CHEBI:58800"/>
        <dbReference type="ChEBI" id="CHEBI:59888"/>
        <dbReference type="EC" id="3.5.1.94"/>
    </reaction>
</comment>
<dbReference type="GO" id="GO:0005829">
    <property type="term" value="C:cytosol"/>
    <property type="evidence" value="ECO:0007669"/>
    <property type="project" value="TreeGrafter"/>
</dbReference>
<dbReference type="GO" id="GO:0006598">
    <property type="term" value="P:polyamine catabolic process"/>
    <property type="evidence" value="ECO:0007669"/>
    <property type="project" value="TreeGrafter"/>
</dbReference>
<evidence type="ECO:0000256" key="2">
    <source>
        <dbReference type="ARBA" id="ARBA00052718"/>
    </source>
</evidence>